<dbReference type="EMBL" id="CATOUU010000983">
    <property type="protein sequence ID" value="CAI9964811.1"/>
    <property type="molecule type" value="Genomic_DNA"/>
</dbReference>
<evidence type="ECO:0000256" key="7">
    <source>
        <dbReference type="RuleBase" id="RU361113"/>
    </source>
</evidence>
<reference evidence="9 10" key="2">
    <citation type="submission" date="2024-07" db="EMBL/GenBank/DDBJ databases">
        <authorList>
            <person name="Akdeniz Z."/>
        </authorList>
    </citation>
    <scope>NUCLEOTIDE SEQUENCE [LARGE SCALE GENOMIC DNA]</scope>
</reference>
<gene>
    <name evidence="9" type="ORF">HINF_LOCUS29442</name>
    <name evidence="8" type="ORF">HINF_LOCUS52456</name>
</gene>
<evidence type="ECO:0000313" key="10">
    <source>
        <dbReference type="Proteomes" id="UP001642409"/>
    </source>
</evidence>
<keyword evidence="6 7" id="KW-0472">Membrane</keyword>
<comment type="caution">
    <text evidence="7">Lacks conserved residue(s) required for the propagation of feature annotation.</text>
</comment>
<keyword evidence="3" id="KW-0813">Transport</keyword>
<comment type="subcellular location">
    <subcellularLocation>
        <location evidence="1">Endomembrane system</location>
        <topology evidence="1">Multi-pass membrane protein</topology>
    </subcellularLocation>
</comment>
<keyword evidence="10" id="KW-1185">Reference proteome</keyword>
<dbReference type="PANTHER" id="PTHR10981:SF0">
    <property type="entry name" value="BATTENIN"/>
    <property type="match status" value="1"/>
</dbReference>
<protein>
    <submittedName>
        <fullName evidence="8">CLN3 protein</fullName>
    </submittedName>
    <submittedName>
        <fullName evidence="9">CLN3_protein</fullName>
    </submittedName>
</protein>
<dbReference type="GO" id="GO:0016020">
    <property type="term" value="C:membrane"/>
    <property type="evidence" value="ECO:0007669"/>
    <property type="project" value="InterPro"/>
</dbReference>
<organism evidence="8">
    <name type="scientific">Hexamita inflata</name>
    <dbReference type="NCBI Taxonomy" id="28002"/>
    <lineage>
        <taxon>Eukaryota</taxon>
        <taxon>Metamonada</taxon>
        <taxon>Diplomonadida</taxon>
        <taxon>Hexamitidae</taxon>
        <taxon>Hexamitinae</taxon>
        <taxon>Hexamita</taxon>
    </lineage>
</organism>
<dbReference type="Pfam" id="PF02487">
    <property type="entry name" value="CLN3"/>
    <property type="match status" value="1"/>
</dbReference>
<evidence type="ECO:0000256" key="6">
    <source>
        <dbReference type="ARBA" id="ARBA00023136"/>
    </source>
</evidence>
<comment type="caution">
    <text evidence="8">The sequence shown here is derived from an EMBL/GenBank/DDBJ whole genome shotgun (WGS) entry which is preliminary data.</text>
</comment>
<comment type="similarity">
    <text evidence="2 7">Belongs to the battenin family.</text>
</comment>
<reference evidence="8" key="1">
    <citation type="submission" date="2023-06" db="EMBL/GenBank/DDBJ databases">
        <authorList>
            <person name="Kurt Z."/>
        </authorList>
    </citation>
    <scope>NUCLEOTIDE SEQUENCE</scope>
</reference>
<keyword evidence="4 7" id="KW-0812">Transmembrane</keyword>
<evidence type="ECO:0000256" key="4">
    <source>
        <dbReference type="ARBA" id="ARBA00022692"/>
    </source>
</evidence>
<name>A0AA86UU82_9EUKA</name>
<evidence type="ECO:0000256" key="1">
    <source>
        <dbReference type="ARBA" id="ARBA00004127"/>
    </source>
</evidence>
<evidence type="ECO:0000313" key="9">
    <source>
        <dbReference type="EMBL" id="CAL6024084.1"/>
    </source>
</evidence>
<evidence type="ECO:0000256" key="5">
    <source>
        <dbReference type="ARBA" id="ARBA00022989"/>
    </source>
</evidence>
<sequence length="202" mass="22579">MLGLTGVVLSSFGTGIGDVFFYSYSTRFSTKAVGHYQSGTGLASLGSALLYAFLVDVLNCNPKYVIYSFLALPFLLLQCFMISSELHSPGQQQESNSNNKGYDLIGEQKPYTQEEQDDAKIEKVTLKQQFKALSKSEHSIGNHGRVRNQLNRESSNRVSRHKMEWEVLHVQLGCLQHWGLFGQVQFVLFQVSEASHGNSCQC</sequence>
<keyword evidence="5 7" id="KW-1133">Transmembrane helix</keyword>
<proteinExistence type="inferred from homology"/>
<dbReference type="GO" id="GO:0005773">
    <property type="term" value="C:vacuole"/>
    <property type="evidence" value="ECO:0007669"/>
    <property type="project" value="TreeGrafter"/>
</dbReference>
<dbReference type="EMBL" id="CAXDID020000095">
    <property type="protein sequence ID" value="CAL6024084.1"/>
    <property type="molecule type" value="Genomic_DNA"/>
</dbReference>
<evidence type="ECO:0000256" key="2">
    <source>
        <dbReference type="ARBA" id="ARBA00007467"/>
    </source>
</evidence>
<feature type="transmembrane region" description="Helical" evidence="7">
    <location>
        <begin position="41"/>
        <end position="58"/>
    </location>
</feature>
<evidence type="ECO:0000313" key="8">
    <source>
        <dbReference type="EMBL" id="CAI9964811.1"/>
    </source>
</evidence>
<accession>A0AA86UU82</accession>
<evidence type="ECO:0000256" key="3">
    <source>
        <dbReference type="ARBA" id="ARBA00022448"/>
    </source>
</evidence>
<dbReference type="InterPro" id="IPR003492">
    <property type="entry name" value="Battenin_disease_Cln3"/>
</dbReference>
<dbReference type="SUPFAM" id="SSF103473">
    <property type="entry name" value="MFS general substrate transporter"/>
    <property type="match status" value="1"/>
</dbReference>
<feature type="transmembrane region" description="Helical" evidence="7">
    <location>
        <begin position="65"/>
        <end position="83"/>
    </location>
</feature>
<dbReference type="GO" id="GO:0051453">
    <property type="term" value="P:regulation of intracellular pH"/>
    <property type="evidence" value="ECO:0007669"/>
    <property type="project" value="TreeGrafter"/>
</dbReference>
<dbReference type="AlphaFoldDB" id="A0AA86UU82"/>
<dbReference type="PRINTS" id="PR01315">
    <property type="entry name" value="BATTENIN"/>
</dbReference>
<dbReference type="InterPro" id="IPR036259">
    <property type="entry name" value="MFS_trans_sf"/>
</dbReference>
<dbReference type="PANTHER" id="PTHR10981">
    <property type="entry name" value="BATTENIN"/>
    <property type="match status" value="1"/>
</dbReference>
<dbReference type="Proteomes" id="UP001642409">
    <property type="component" value="Unassembled WGS sequence"/>
</dbReference>
<dbReference type="GO" id="GO:0012505">
    <property type="term" value="C:endomembrane system"/>
    <property type="evidence" value="ECO:0007669"/>
    <property type="project" value="UniProtKB-SubCell"/>
</dbReference>